<evidence type="ECO:0000256" key="1">
    <source>
        <dbReference type="SAM" id="Phobius"/>
    </source>
</evidence>
<keyword evidence="1" id="KW-0472">Membrane</keyword>
<gene>
    <name evidence="2" type="ORF">METZ01_LOCUS140724</name>
</gene>
<reference evidence="2" key="1">
    <citation type="submission" date="2018-05" db="EMBL/GenBank/DDBJ databases">
        <authorList>
            <person name="Lanie J.A."/>
            <person name="Ng W.-L."/>
            <person name="Kazmierczak K.M."/>
            <person name="Andrzejewski T.M."/>
            <person name="Davidsen T.M."/>
            <person name="Wayne K.J."/>
            <person name="Tettelin H."/>
            <person name="Glass J.I."/>
            <person name="Rusch D."/>
            <person name="Podicherti R."/>
            <person name="Tsui H.-C.T."/>
            <person name="Winkler M.E."/>
        </authorList>
    </citation>
    <scope>NUCLEOTIDE SEQUENCE</scope>
</reference>
<keyword evidence="1" id="KW-0812">Transmembrane</keyword>
<feature type="non-terminal residue" evidence="2">
    <location>
        <position position="51"/>
    </location>
</feature>
<protein>
    <submittedName>
        <fullName evidence="2">Uncharacterized protein</fullName>
    </submittedName>
</protein>
<feature type="transmembrane region" description="Helical" evidence="1">
    <location>
        <begin position="6"/>
        <end position="23"/>
    </location>
</feature>
<keyword evidence="1" id="KW-1133">Transmembrane helix</keyword>
<sequence length="51" mass="5798">MTRKPLFWIVFTALSIGGVIYFAKNYDEAFPALSVDIKMNREMALDAAEEL</sequence>
<name>A0A381ZF63_9ZZZZ</name>
<organism evidence="2">
    <name type="scientific">marine metagenome</name>
    <dbReference type="NCBI Taxonomy" id="408172"/>
    <lineage>
        <taxon>unclassified sequences</taxon>
        <taxon>metagenomes</taxon>
        <taxon>ecological metagenomes</taxon>
    </lineage>
</organism>
<dbReference type="EMBL" id="UINC01021078">
    <property type="protein sequence ID" value="SVA87870.1"/>
    <property type="molecule type" value="Genomic_DNA"/>
</dbReference>
<proteinExistence type="predicted"/>
<dbReference type="AlphaFoldDB" id="A0A381ZF63"/>
<accession>A0A381ZF63</accession>
<evidence type="ECO:0000313" key="2">
    <source>
        <dbReference type="EMBL" id="SVA87870.1"/>
    </source>
</evidence>